<keyword evidence="3" id="KW-1185">Reference proteome</keyword>
<organism evidence="2 3">
    <name type="scientific">Actinomadura miaoliensis</name>
    <dbReference type="NCBI Taxonomy" id="430685"/>
    <lineage>
        <taxon>Bacteria</taxon>
        <taxon>Bacillati</taxon>
        <taxon>Actinomycetota</taxon>
        <taxon>Actinomycetes</taxon>
        <taxon>Streptosporangiales</taxon>
        <taxon>Thermomonosporaceae</taxon>
        <taxon>Actinomadura</taxon>
    </lineage>
</organism>
<dbReference type="EMBL" id="BAAAZG010000025">
    <property type="protein sequence ID" value="GAA4078654.1"/>
    <property type="molecule type" value="Genomic_DNA"/>
</dbReference>
<feature type="signal peptide" evidence="1">
    <location>
        <begin position="1"/>
        <end position="21"/>
    </location>
</feature>
<dbReference type="RefSeq" id="WP_344949633.1">
    <property type="nucleotide sequence ID" value="NZ_BAAAZG010000025.1"/>
</dbReference>
<protein>
    <submittedName>
        <fullName evidence="2">Uncharacterized protein</fullName>
    </submittedName>
</protein>
<gene>
    <name evidence="2" type="ORF">GCM10022214_40980</name>
</gene>
<feature type="chain" id="PRO_5047284455" evidence="1">
    <location>
        <begin position="22"/>
        <end position="130"/>
    </location>
</feature>
<proteinExistence type="predicted"/>
<accession>A0ABP7W163</accession>
<name>A0ABP7W163_9ACTN</name>
<evidence type="ECO:0000313" key="3">
    <source>
        <dbReference type="Proteomes" id="UP001500683"/>
    </source>
</evidence>
<keyword evidence="1" id="KW-0732">Signal</keyword>
<evidence type="ECO:0000256" key="1">
    <source>
        <dbReference type="SAM" id="SignalP"/>
    </source>
</evidence>
<sequence length="130" mass="14470">MFTYIAAAGVAALSLASPASSGMLVSYARSGGFAGVQETVVVHRDGTVTTGRGRTAEFTLDHAQIRDIRRTLDGVTTRTSSRRWCDIPDHFAYTLAYRDWRATRCHRLPEDWRPVVTRLDALLRSSARSR</sequence>
<evidence type="ECO:0000313" key="2">
    <source>
        <dbReference type="EMBL" id="GAA4078654.1"/>
    </source>
</evidence>
<reference evidence="3" key="1">
    <citation type="journal article" date="2019" name="Int. J. Syst. Evol. Microbiol.">
        <title>The Global Catalogue of Microorganisms (GCM) 10K type strain sequencing project: providing services to taxonomists for standard genome sequencing and annotation.</title>
        <authorList>
            <consortium name="The Broad Institute Genomics Platform"/>
            <consortium name="The Broad Institute Genome Sequencing Center for Infectious Disease"/>
            <person name="Wu L."/>
            <person name="Ma J."/>
        </authorList>
    </citation>
    <scope>NUCLEOTIDE SEQUENCE [LARGE SCALE GENOMIC DNA]</scope>
    <source>
        <strain evidence="3">JCM 16702</strain>
    </source>
</reference>
<dbReference type="Proteomes" id="UP001500683">
    <property type="component" value="Unassembled WGS sequence"/>
</dbReference>
<comment type="caution">
    <text evidence="2">The sequence shown here is derived from an EMBL/GenBank/DDBJ whole genome shotgun (WGS) entry which is preliminary data.</text>
</comment>